<evidence type="ECO:0000256" key="7">
    <source>
        <dbReference type="ARBA" id="ARBA00023180"/>
    </source>
</evidence>
<evidence type="ECO:0000256" key="3">
    <source>
        <dbReference type="ARBA" id="ARBA00022622"/>
    </source>
</evidence>
<dbReference type="eggNOG" id="ENOG502SA4P">
    <property type="taxonomic scope" value="Eukaryota"/>
</dbReference>
<dbReference type="Proteomes" id="UP000028990">
    <property type="component" value="Unassembled WGS sequence"/>
</dbReference>
<gene>
    <name evidence="14" type="ORF">H920_18770</name>
</gene>
<evidence type="ECO:0000256" key="4">
    <source>
        <dbReference type="ARBA" id="ARBA00022729"/>
    </source>
</evidence>
<dbReference type="InterPro" id="IPR016054">
    <property type="entry name" value="LY6_UPA_recep-like"/>
</dbReference>
<dbReference type="Pfam" id="PF25152">
    <property type="entry name" value="CD59"/>
    <property type="match status" value="1"/>
</dbReference>
<keyword evidence="7" id="KW-0325">Glycoprotein</keyword>
<sequence length="199" mass="21759">MEVAGQCCLYSICKPVSDCVQGLKDLNSIHIADIAGKGPYNTLGNYQPLMDRNNIDLLQQSSCLGTDSADITMRSQGGVTLLRLLLILAALCCTGFGLTCYECPSHNRNCTVSVVCAPDINACLYAVAGQREYRQCWRYADCSSQTIMTRLQENQVLYRCCQKDLCNTGLQERDGAAALSGKTVLLVTTFLAAVWNLCF</sequence>
<evidence type="ECO:0000256" key="5">
    <source>
        <dbReference type="ARBA" id="ARBA00023136"/>
    </source>
</evidence>
<dbReference type="Gene3D" id="2.10.60.10">
    <property type="entry name" value="CD59"/>
    <property type="match status" value="1"/>
</dbReference>
<evidence type="ECO:0000313" key="14">
    <source>
        <dbReference type="EMBL" id="KFO19933.1"/>
    </source>
</evidence>
<dbReference type="InterPro" id="IPR056949">
    <property type="entry name" value="CD59"/>
</dbReference>
<dbReference type="InterPro" id="IPR045860">
    <property type="entry name" value="Snake_toxin-like_sf"/>
</dbReference>
<keyword evidence="6" id="KW-1015">Disulfide bond</keyword>
<keyword evidence="4" id="KW-0732">Signal</keyword>
<evidence type="ECO:0000256" key="8">
    <source>
        <dbReference type="ARBA" id="ARBA00023288"/>
    </source>
</evidence>
<evidence type="ECO:0000256" key="11">
    <source>
        <dbReference type="ARBA" id="ARBA00031867"/>
    </source>
</evidence>
<dbReference type="SUPFAM" id="SSF57302">
    <property type="entry name" value="Snake toxin-like"/>
    <property type="match status" value="1"/>
</dbReference>
<keyword evidence="5 12" id="KW-0472">Membrane</keyword>
<name>A0A091CQH1_FUKDA</name>
<evidence type="ECO:0000256" key="6">
    <source>
        <dbReference type="ARBA" id="ARBA00023157"/>
    </source>
</evidence>
<evidence type="ECO:0000259" key="13">
    <source>
        <dbReference type="SMART" id="SM00134"/>
    </source>
</evidence>
<dbReference type="SMART" id="SM00134">
    <property type="entry name" value="LU"/>
    <property type="match status" value="1"/>
</dbReference>
<dbReference type="AlphaFoldDB" id="A0A091CQH1"/>
<evidence type="ECO:0000256" key="2">
    <source>
        <dbReference type="ARBA" id="ARBA00011481"/>
    </source>
</evidence>
<dbReference type="CDD" id="cd23554">
    <property type="entry name" value="TFP_LU_ECD_CD59"/>
    <property type="match status" value="1"/>
</dbReference>
<keyword evidence="8" id="KW-0449">Lipoprotein</keyword>
<dbReference type="GO" id="GO:0005886">
    <property type="term" value="C:plasma membrane"/>
    <property type="evidence" value="ECO:0007669"/>
    <property type="project" value="UniProtKB-SubCell"/>
</dbReference>
<dbReference type="EMBL" id="KN124869">
    <property type="protein sequence ID" value="KFO19933.1"/>
    <property type="molecule type" value="Genomic_DNA"/>
</dbReference>
<protein>
    <recommendedName>
        <fullName evidence="10">MAC-inhibitory protein</fullName>
    </recommendedName>
    <alternativeName>
        <fullName evidence="11">Membrane attack complex inhibition factor</fullName>
    </alternativeName>
    <alternativeName>
        <fullName evidence="9">Protectin</fullName>
    </alternativeName>
</protein>
<proteinExistence type="predicted"/>
<reference evidence="14 15" key="1">
    <citation type="submission" date="2013-11" db="EMBL/GenBank/DDBJ databases">
        <title>The Damaraland mole rat (Fukomys damarensis) genome and evolution of African mole rats.</title>
        <authorList>
            <person name="Gladyshev V.N."/>
            <person name="Fang X."/>
        </authorList>
    </citation>
    <scope>NUCLEOTIDE SEQUENCE [LARGE SCALE GENOMIC DNA]</scope>
    <source>
        <tissue evidence="14">Liver</tissue>
    </source>
</reference>
<evidence type="ECO:0000256" key="1">
    <source>
        <dbReference type="ARBA" id="ARBA00004609"/>
    </source>
</evidence>
<accession>A0A091CQH1</accession>
<organism evidence="14 15">
    <name type="scientific">Fukomys damarensis</name>
    <name type="common">Damaraland mole rat</name>
    <name type="synonym">Cryptomys damarensis</name>
    <dbReference type="NCBI Taxonomy" id="885580"/>
    <lineage>
        <taxon>Eukaryota</taxon>
        <taxon>Metazoa</taxon>
        <taxon>Chordata</taxon>
        <taxon>Craniata</taxon>
        <taxon>Vertebrata</taxon>
        <taxon>Euteleostomi</taxon>
        <taxon>Mammalia</taxon>
        <taxon>Eutheria</taxon>
        <taxon>Euarchontoglires</taxon>
        <taxon>Glires</taxon>
        <taxon>Rodentia</taxon>
        <taxon>Hystricomorpha</taxon>
        <taxon>Bathyergidae</taxon>
        <taxon>Fukomys</taxon>
    </lineage>
</organism>
<feature type="domain" description="UPAR/Ly6" evidence="13">
    <location>
        <begin position="98"/>
        <end position="180"/>
    </location>
</feature>
<keyword evidence="15" id="KW-1185">Reference proteome</keyword>
<comment type="subunit">
    <text evidence="2">Interacts with T-cell surface antigen CD2.</text>
</comment>
<feature type="transmembrane region" description="Helical" evidence="12">
    <location>
        <begin position="81"/>
        <end position="99"/>
    </location>
</feature>
<evidence type="ECO:0000256" key="9">
    <source>
        <dbReference type="ARBA" id="ARBA00029920"/>
    </source>
</evidence>
<keyword evidence="12" id="KW-1133">Transmembrane helix</keyword>
<keyword evidence="3" id="KW-0336">GPI-anchor</keyword>
<evidence type="ECO:0000256" key="12">
    <source>
        <dbReference type="SAM" id="Phobius"/>
    </source>
</evidence>
<keyword evidence="12" id="KW-0812">Transmembrane</keyword>
<dbReference type="GO" id="GO:0098552">
    <property type="term" value="C:side of membrane"/>
    <property type="evidence" value="ECO:0007669"/>
    <property type="project" value="UniProtKB-KW"/>
</dbReference>
<comment type="subcellular location">
    <subcellularLocation>
        <location evidence="1">Cell membrane</location>
        <topology evidence="1">Lipid-anchor</topology>
        <topology evidence="1">GPI-anchor</topology>
    </subcellularLocation>
</comment>
<evidence type="ECO:0000313" key="15">
    <source>
        <dbReference type="Proteomes" id="UP000028990"/>
    </source>
</evidence>
<evidence type="ECO:0000256" key="10">
    <source>
        <dbReference type="ARBA" id="ARBA00031590"/>
    </source>
</evidence>